<accession>A0A3B0UDV7</accession>
<protein>
    <submittedName>
        <fullName evidence="4">Beta-galactosidase</fullName>
        <ecNumber evidence="4">3.2.1.23</ecNumber>
    </submittedName>
</protein>
<gene>
    <name evidence="4" type="ORF">MNBD_BACTEROID06-1686</name>
</gene>
<sequence>MEINKIISLRITTTVALIIFMGATNLFAQEKGEERLDTEPERHWFWDWLFDDTNPIHFDQWGEPPVVNIYEDVVMKINLSTHWKFNIGDNIKWALPTHSDQSWEHIRVPSDWENDGFNGYDGYAWYRIHFDGTVLNKNQTHFLILGFIDDVDETYINGKLIGSSGRFPPRFRTAYNSNRKYHIPAETINYKGDNVIAIRVYDEQLSGGLVSGRPGIYASQGSEDLLQDLYGQWKFKKNNESTYSQKNYDDDDWENILVPSFWDNQGYRSFDGTAWYRKYFKLNVKLELGKTYYLVLGKIDDFDITYLNGKEIGRTDDGRDFGESQSYRQIRLYEIPEGLLDKNENNVIAVKVHDLGGEGGIYKGPIGIVEESGITRILRQSNR</sequence>
<dbReference type="GO" id="GO:0004565">
    <property type="term" value="F:beta-galactosidase activity"/>
    <property type="evidence" value="ECO:0007669"/>
    <property type="project" value="UniProtKB-EC"/>
</dbReference>
<dbReference type="InterPro" id="IPR008979">
    <property type="entry name" value="Galactose-bd-like_sf"/>
</dbReference>
<dbReference type="Gene3D" id="2.60.120.260">
    <property type="entry name" value="Galactose-binding domain-like"/>
    <property type="match status" value="2"/>
</dbReference>
<feature type="domain" description="Beta-galactosidase jelly roll" evidence="3">
    <location>
        <begin position="89"/>
        <end position="201"/>
    </location>
</feature>
<evidence type="ECO:0000259" key="3">
    <source>
        <dbReference type="Pfam" id="PF13364"/>
    </source>
</evidence>
<proteinExistence type="predicted"/>
<reference evidence="4" key="1">
    <citation type="submission" date="2018-06" db="EMBL/GenBank/DDBJ databases">
        <authorList>
            <person name="Zhirakovskaya E."/>
        </authorList>
    </citation>
    <scope>NUCLEOTIDE SEQUENCE</scope>
</reference>
<dbReference type="SUPFAM" id="SSF49785">
    <property type="entry name" value="Galactose-binding domain-like"/>
    <property type="match status" value="2"/>
</dbReference>
<feature type="domain" description="Beta-galactosidase jelly roll" evidence="3">
    <location>
        <begin position="267"/>
        <end position="356"/>
    </location>
</feature>
<dbReference type="InterPro" id="IPR051913">
    <property type="entry name" value="GH2_Domain-Containing"/>
</dbReference>
<dbReference type="PANTHER" id="PTHR42732:SF1">
    <property type="entry name" value="BETA-MANNOSIDASE"/>
    <property type="match status" value="1"/>
</dbReference>
<dbReference type="EMBL" id="UOES01000530">
    <property type="protein sequence ID" value="VAW29201.1"/>
    <property type="molecule type" value="Genomic_DNA"/>
</dbReference>
<organism evidence="4">
    <name type="scientific">hydrothermal vent metagenome</name>
    <dbReference type="NCBI Taxonomy" id="652676"/>
    <lineage>
        <taxon>unclassified sequences</taxon>
        <taxon>metagenomes</taxon>
        <taxon>ecological metagenomes</taxon>
    </lineage>
</organism>
<dbReference type="EC" id="3.2.1.23" evidence="4"/>
<keyword evidence="2 4" id="KW-0326">Glycosidase</keyword>
<evidence type="ECO:0000313" key="4">
    <source>
        <dbReference type="EMBL" id="VAW29201.1"/>
    </source>
</evidence>
<dbReference type="AlphaFoldDB" id="A0A3B0UDV7"/>
<name>A0A3B0UDV7_9ZZZZ</name>
<evidence type="ECO:0000256" key="1">
    <source>
        <dbReference type="ARBA" id="ARBA00022801"/>
    </source>
</evidence>
<evidence type="ECO:0000256" key="2">
    <source>
        <dbReference type="ARBA" id="ARBA00023295"/>
    </source>
</evidence>
<keyword evidence="1 4" id="KW-0378">Hydrolase</keyword>
<dbReference type="InterPro" id="IPR025300">
    <property type="entry name" value="BetaGal_jelly_roll_dom"/>
</dbReference>
<dbReference type="Pfam" id="PF13364">
    <property type="entry name" value="BetaGal_ABD2"/>
    <property type="match status" value="2"/>
</dbReference>
<dbReference type="PANTHER" id="PTHR42732">
    <property type="entry name" value="BETA-GALACTOSIDASE"/>
    <property type="match status" value="1"/>
</dbReference>